<dbReference type="EnsemblMetazoa" id="AFUN019445-RA">
    <property type="protein sequence ID" value="AFUN019445-PA"/>
    <property type="gene ID" value="AFUN019445"/>
</dbReference>
<accession>A0A4Y0BKR0</accession>
<proteinExistence type="predicted"/>
<dbReference type="AlphaFoldDB" id="A0A4Y0BKR0"/>
<evidence type="ECO:0000256" key="1">
    <source>
        <dbReference type="SAM" id="MobiDB-lite"/>
    </source>
</evidence>
<feature type="compositionally biased region" description="Polar residues" evidence="1">
    <location>
        <begin position="23"/>
        <end position="34"/>
    </location>
</feature>
<evidence type="ECO:0000313" key="2">
    <source>
        <dbReference type="EnsemblMetazoa" id="AFUN019445-PA"/>
    </source>
</evidence>
<protein>
    <submittedName>
        <fullName evidence="2">Uncharacterized protein</fullName>
    </submittedName>
</protein>
<name>A0A4Y0BKR0_ANOFN</name>
<organism evidence="2">
    <name type="scientific">Anopheles funestus</name>
    <name type="common">African malaria mosquito</name>
    <dbReference type="NCBI Taxonomy" id="62324"/>
    <lineage>
        <taxon>Eukaryota</taxon>
        <taxon>Metazoa</taxon>
        <taxon>Ecdysozoa</taxon>
        <taxon>Arthropoda</taxon>
        <taxon>Hexapoda</taxon>
        <taxon>Insecta</taxon>
        <taxon>Pterygota</taxon>
        <taxon>Neoptera</taxon>
        <taxon>Endopterygota</taxon>
        <taxon>Diptera</taxon>
        <taxon>Nematocera</taxon>
        <taxon>Culicoidea</taxon>
        <taxon>Culicidae</taxon>
        <taxon>Anophelinae</taxon>
        <taxon>Anopheles</taxon>
    </lineage>
</organism>
<reference evidence="2" key="1">
    <citation type="submission" date="2020-05" db="UniProtKB">
        <authorList>
            <consortium name="EnsemblMetazoa"/>
        </authorList>
    </citation>
    <scope>IDENTIFICATION</scope>
    <source>
        <strain evidence="2">FUMOZ</strain>
    </source>
</reference>
<feature type="region of interest" description="Disordered" evidence="1">
    <location>
        <begin position="1"/>
        <end position="50"/>
    </location>
</feature>
<sequence>MAAESLVHPKQYIGTDRRKPNSKHSVQSTMQRGHNFTPHKPIHLPTFSNK</sequence>
<dbReference type="VEuPathDB" id="VectorBase:AFUN019445"/>